<dbReference type="SMART" id="SM00212">
    <property type="entry name" value="UBCc"/>
    <property type="match status" value="1"/>
</dbReference>
<dbReference type="OrthoDB" id="632608at2759"/>
<evidence type="ECO:0000256" key="1">
    <source>
        <dbReference type="ARBA" id="ARBA00022679"/>
    </source>
</evidence>
<dbReference type="Pfam" id="PF00179">
    <property type="entry name" value="UQ_con"/>
    <property type="match status" value="1"/>
</dbReference>
<name>A0A5J9U1W5_9POAL</name>
<dbReference type="EMBL" id="RWGY01000029">
    <property type="protein sequence ID" value="TVU17594.1"/>
    <property type="molecule type" value="Genomic_DNA"/>
</dbReference>
<evidence type="ECO:0000313" key="4">
    <source>
        <dbReference type="EMBL" id="TVU17594.1"/>
    </source>
</evidence>
<dbReference type="PROSITE" id="PS50127">
    <property type="entry name" value="UBC_2"/>
    <property type="match status" value="1"/>
</dbReference>
<dbReference type="InterPro" id="IPR057734">
    <property type="entry name" value="UBE2O-like_SH3-C"/>
</dbReference>
<keyword evidence="1" id="KW-0808">Transferase</keyword>
<gene>
    <name evidence="4" type="ORF">EJB05_33638</name>
</gene>
<evidence type="ECO:0000313" key="5">
    <source>
        <dbReference type="Proteomes" id="UP000324897"/>
    </source>
</evidence>
<feature type="non-terminal residue" evidence="4">
    <location>
        <position position="1"/>
    </location>
</feature>
<keyword evidence="2" id="KW-0833">Ubl conjugation pathway</keyword>
<dbReference type="CDD" id="cd23837">
    <property type="entry name" value="UBCc_UBE2O"/>
    <property type="match status" value="1"/>
</dbReference>
<dbReference type="PANTHER" id="PTHR46116:SF32">
    <property type="entry name" value="OS05G0153132 PROTEIN"/>
    <property type="match status" value="1"/>
</dbReference>
<accession>A0A5J9U1W5</accession>
<proteinExistence type="predicted"/>
<dbReference type="InterPro" id="IPR016135">
    <property type="entry name" value="UBQ-conjugating_enzyme/RWD"/>
</dbReference>
<dbReference type="AlphaFoldDB" id="A0A5J9U1W5"/>
<feature type="domain" description="UBC core" evidence="3">
    <location>
        <begin position="228"/>
        <end position="391"/>
    </location>
</feature>
<organism evidence="4 5">
    <name type="scientific">Eragrostis curvula</name>
    <name type="common">weeping love grass</name>
    <dbReference type="NCBI Taxonomy" id="38414"/>
    <lineage>
        <taxon>Eukaryota</taxon>
        <taxon>Viridiplantae</taxon>
        <taxon>Streptophyta</taxon>
        <taxon>Embryophyta</taxon>
        <taxon>Tracheophyta</taxon>
        <taxon>Spermatophyta</taxon>
        <taxon>Magnoliopsida</taxon>
        <taxon>Liliopsida</taxon>
        <taxon>Poales</taxon>
        <taxon>Poaceae</taxon>
        <taxon>PACMAD clade</taxon>
        <taxon>Chloridoideae</taxon>
        <taxon>Eragrostideae</taxon>
        <taxon>Eragrostidinae</taxon>
        <taxon>Eragrostis</taxon>
    </lineage>
</organism>
<protein>
    <recommendedName>
        <fullName evidence="3">UBC core domain-containing protein</fullName>
    </recommendedName>
</protein>
<dbReference type="InterPro" id="IPR000608">
    <property type="entry name" value="UBC"/>
</dbReference>
<dbReference type="Gramene" id="TVU17594">
    <property type="protein sequence ID" value="TVU17594"/>
    <property type="gene ID" value="EJB05_33638"/>
</dbReference>
<dbReference type="GO" id="GO:0061631">
    <property type="term" value="F:ubiquitin conjugating enzyme activity"/>
    <property type="evidence" value="ECO:0007669"/>
    <property type="project" value="TreeGrafter"/>
</dbReference>
<reference evidence="4 5" key="1">
    <citation type="journal article" date="2019" name="Sci. Rep.">
        <title>A high-quality genome of Eragrostis curvula grass provides insights into Poaceae evolution and supports new strategies to enhance forage quality.</title>
        <authorList>
            <person name="Carballo J."/>
            <person name="Santos B.A.C.M."/>
            <person name="Zappacosta D."/>
            <person name="Garbus I."/>
            <person name="Selva J.P."/>
            <person name="Gallo C.A."/>
            <person name="Diaz A."/>
            <person name="Albertini E."/>
            <person name="Caccamo M."/>
            <person name="Echenique V."/>
        </authorList>
    </citation>
    <scope>NUCLEOTIDE SEQUENCE [LARGE SCALE GENOMIC DNA]</scope>
    <source>
        <strain evidence="5">cv. Victoria</strain>
        <tissue evidence="4">Leaf</tissue>
    </source>
</reference>
<dbReference type="SUPFAM" id="SSF54495">
    <property type="entry name" value="UBC-like"/>
    <property type="match status" value="1"/>
</dbReference>
<dbReference type="Proteomes" id="UP000324897">
    <property type="component" value="Chromosome 7"/>
</dbReference>
<dbReference type="Pfam" id="PF23044">
    <property type="entry name" value="SH3-C_UBE2O"/>
    <property type="match status" value="1"/>
</dbReference>
<comment type="caution">
    <text evidence="4">The sequence shown here is derived from an EMBL/GenBank/DDBJ whole genome shotgun (WGS) entry which is preliminary data.</text>
</comment>
<sequence length="488" mass="53779">MSWLKTAERGSEVECDETVSAYDLDNDDYVFYGDVVVRLRTLQTASGSTSEPAQGSKGTAITAHDLSWVGRVIDLCNDGCVQVKWGDGITSKVLPHEISVVEEHTIDEMKKEMFDWVDNNDDVDEAHDDTDEDIAAASAAVNITAGNDDDSADIRGGEAGAAVASGETMVDEEDLDGNVYAEEKSAENVATRGDDDLFGFPQFDIVQMSPPDHFFLKDTEQGIGGGNKWMKRVQKDWKILENDLPDTIYVRAFEDRIDLLRVVMVGATGTPYQDGLFFFDLHLPPTYPAVPPQVHYHSFGLNLNPNLDESGTVCLSLLDTFGGEDVELWSPATSTILQVVVSIQGLVLTAQPFYNESSYEEHHGTAQAARNEIIYAEDACLLTLWTMLHLLRRPPVGFEELVRRHFRRRGKFVLRACEAYLRKGCLVGTLDAEADDTEVACGKTCSAGFRLALTRFMPRLVEAFTSIGADGCDQFNTSGMSCTPTVKH</sequence>
<dbReference type="PANTHER" id="PTHR46116">
    <property type="entry name" value="(E3-INDEPENDENT) E2 UBIQUITIN-CONJUGATING ENZYME"/>
    <property type="match status" value="1"/>
</dbReference>
<evidence type="ECO:0000259" key="3">
    <source>
        <dbReference type="PROSITE" id="PS50127"/>
    </source>
</evidence>
<dbReference type="Gene3D" id="3.10.110.10">
    <property type="entry name" value="Ubiquitin Conjugating Enzyme"/>
    <property type="match status" value="1"/>
</dbReference>
<keyword evidence="5" id="KW-1185">Reference proteome</keyword>
<evidence type="ECO:0000256" key="2">
    <source>
        <dbReference type="ARBA" id="ARBA00022786"/>
    </source>
</evidence>